<comment type="similarity">
    <text evidence="10">Belongs to the DEAD box helicase family. DDX23/PRP28 subfamily.</text>
</comment>
<dbReference type="GO" id="GO:0003724">
    <property type="term" value="F:RNA helicase activity"/>
    <property type="evidence" value="ECO:0007669"/>
    <property type="project" value="UniProtKB-EC"/>
</dbReference>
<dbReference type="CDD" id="cd18787">
    <property type="entry name" value="SF2_C_DEAD"/>
    <property type="match status" value="1"/>
</dbReference>
<keyword evidence="8" id="KW-0508">mRNA splicing</keyword>
<keyword evidence="19" id="KW-1185">Reference proteome</keyword>
<dbReference type="SMART" id="SM00487">
    <property type="entry name" value="DEXDc"/>
    <property type="match status" value="1"/>
</dbReference>
<dbReference type="PANTHER" id="PTHR47958">
    <property type="entry name" value="ATP-DEPENDENT RNA HELICASE DBP3"/>
    <property type="match status" value="1"/>
</dbReference>
<dbReference type="PROSITE" id="PS51195">
    <property type="entry name" value="Q_MOTIF"/>
    <property type="match status" value="1"/>
</dbReference>
<feature type="domain" description="Helicase C-terminal" evidence="16">
    <location>
        <begin position="686"/>
        <end position="834"/>
    </location>
</feature>
<evidence type="ECO:0000256" key="11">
    <source>
        <dbReference type="ARBA" id="ARBA00038719"/>
    </source>
</evidence>
<protein>
    <recommendedName>
        <fullName evidence="2">RNA helicase</fullName>
        <ecNumber evidence="2">3.6.4.13</ecNumber>
    </recommendedName>
</protein>
<keyword evidence="6 18" id="KW-0347">Helicase</keyword>
<evidence type="ECO:0000256" key="13">
    <source>
        <dbReference type="PROSITE-ProRule" id="PRU00552"/>
    </source>
</evidence>
<comment type="subunit">
    <text evidence="11">Component of the U5 snRNP complex.</text>
</comment>
<dbReference type="GO" id="GO:0016787">
    <property type="term" value="F:hydrolase activity"/>
    <property type="evidence" value="ECO:0007669"/>
    <property type="project" value="UniProtKB-KW"/>
</dbReference>
<evidence type="ECO:0000259" key="16">
    <source>
        <dbReference type="PROSITE" id="PS51194"/>
    </source>
</evidence>
<evidence type="ECO:0000259" key="17">
    <source>
        <dbReference type="PROSITE" id="PS51195"/>
    </source>
</evidence>
<dbReference type="InterPro" id="IPR027417">
    <property type="entry name" value="P-loop_NTPase"/>
</dbReference>
<dbReference type="EMBL" id="LSSN01000346">
    <property type="protein sequence ID" value="OMJ24417.1"/>
    <property type="molecule type" value="Genomic_DNA"/>
</dbReference>
<keyword evidence="4" id="KW-0547">Nucleotide-binding</keyword>
<dbReference type="InterPro" id="IPR000629">
    <property type="entry name" value="RNA-helicase_DEAD-box_CS"/>
</dbReference>
<evidence type="ECO:0000259" key="15">
    <source>
        <dbReference type="PROSITE" id="PS51192"/>
    </source>
</evidence>
<dbReference type="SMART" id="SM00490">
    <property type="entry name" value="HELICc"/>
    <property type="match status" value="1"/>
</dbReference>
<dbReference type="PROSITE" id="PS00039">
    <property type="entry name" value="DEAD_ATP_HELICASE"/>
    <property type="match status" value="1"/>
</dbReference>
<evidence type="ECO:0000256" key="14">
    <source>
        <dbReference type="SAM" id="MobiDB-lite"/>
    </source>
</evidence>
<comment type="catalytic activity">
    <reaction evidence="12">
        <text>ATP + H2O = ADP + phosphate + H(+)</text>
        <dbReference type="Rhea" id="RHEA:13065"/>
        <dbReference type="ChEBI" id="CHEBI:15377"/>
        <dbReference type="ChEBI" id="CHEBI:15378"/>
        <dbReference type="ChEBI" id="CHEBI:30616"/>
        <dbReference type="ChEBI" id="CHEBI:43474"/>
        <dbReference type="ChEBI" id="CHEBI:456216"/>
        <dbReference type="EC" id="3.6.4.13"/>
    </reaction>
</comment>
<gene>
    <name evidence="18" type="ORF">AYI70_g1589</name>
</gene>
<dbReference type="InterPro" id="IPR001650">
    <property type="entry name" value="Helicase_C-like"/>
</dbReference>
<dbReference type="CDD" id="cd17945">
    <property type="entry name" value="DEADc_DDX23"/>
    <property type="match status" value="1"/>
</dbReference>
<dbReference type="InterPro" id="IPR057479">
    <property type="entry name" value="PRP28/DDX23-like_helical"/>
</dbReference>
<dbReference type="Proteomes" id="UP000187283">
    <property type="component" value="Unassembled WGS sequence"/>
</dbReference>
<feature type="compositionally biased region" description="Basic and acidic residues" evidence="14">
    <location>
        <begin position="1"/>
        <end position="15"/>
    </location>
</feature>
<evidence type="ECO:0000256" key="2">
    <source>
        <dbReference type="ARBA" id="ARBA00012552"/>
    </source>
</evidence>
<feature type="compositionally biased region" description="Basic and acidic residues" evidence="14">
    <location>
        <begin position="87"/>
        <end position="108"/>
    </location>
</feature>
<dbReference type="AlphaFoldDB" id="A0A1R1YBV3"/>
<feature type="compositionally biased region" description="Basic and acidic residues" evidence="14">
    <location>
        <begin position="264"/>
        <end position="277"/>
    </location>
</feature>
<dbReference type="Pfam" id="PF00270">
    <property type="entry name" value="DEAD"/>
    <property type="match status" value="1"/>
</dbReference>
<evidence type="ECO:0000313" key="19">
    <source>
        <dbReference type="Proteomes" id="UP000187283"/>
    </source>
</evidence>
<dbReference type="EC" id="3.6.4.13" evidence="2"/>
<feature type="compositionally biased region" description="Basic and acidic residues" evidence="14">
    <location>
        <begin position="151"/>
        <end position="166"/>
    </location>
</feature>
<keyword evidence="9" id="KW-0539">Nucleus</keyword>
<evidence type="ECO:0000256" key="10">
    <source>
        <dbReference type="ARBA" id="ARBA00037954"/>
    </source>
</evidence>
<dbReference type="PROSITE" id="PS51194">
    <property type="entry name" value="HELICASE_CTER"/>
    <property type="match status" value="1"/>
</dbReference>
<keyword evidence="7" id="KW-0067">ATP-binding</keyword>
<dbReference type="FunFam" id="3.40.50.300:FF:000322">
    <property type="entry name" value="probable ATP-dependent RNA helicase DDX23"/>
    <property type="match status" value="1"/>
</dbReference>
<reference evidence="18 19" key="1">
    <citation type="submission" date="2017-01" db="EMBL/GenBank/DDBJ databases">
        <authorList>
            <person name="Mah S.A."/>
            <person name="Swanson W.J."/>
            <person name="Moy G.W."/>
            <person name="Vacquier V.D."/>
        </authorList>
    </citation>
    <scope>NUCLEOTIDE SEQUENCE [LARGE SCALE GENOMIC DNA]</scope>
    <source>
        <strain evidence="18 19">GSMNP</strain>
    </source>
</reference>
<name>A0A1R1YBV3_9FUNG</name>
<evidence type="ECO:0000256" key="9">
    <source>
        <dbReference type="ARBA" id="ARBA00023242"/>
    </source>
</evidence>
<keyword evidence="5" id="KW-0378">Hydrolase</keyword>
<dbReference type="SUPFAM" id="SSF52540">
    <property type="entry name" value="P-loop containing nucleoside triphosphate hydrolases"/>
    <property type="match status" value="1"/>
</dbReference>
<evidence type="ECO:0000256" key="3">
    <source>
        <dbReference type="ARBA" id="ARBA00022664"/>
    </source>
</evidence>
<feature type="domain" description="DEAD-box RNA helicase Q" evidence="17">
    <location>
        <begin position="426"/>
        <end position="454"/>
    </location>
</feature>
<feature type="region of interest" description="Disordered" evidence="14">
    <location>
        <begin position="1"/>
        <end position="171"/>
    </location>
</feature>
<dbReference type="STRING" id="133412.A0A1R1YBV3"/>
<feature type="region of interest" description="Disordered" evidence="14">
    <location>
        <begin position="232"/>
        <end position="277"/>
    </location>
</feature>
<comment type="subcellular location">
    <subcellularLocation>
        <location evidence="1">Nucleus</location>
    </subcellularLocation>
</comment>
<dbReference type="GO" id="GO:0003676">
    <property type="term" value="F:nucleic acid binding"/>
    <property type="evidence" value="ECO:0007669"/>
    <property type="project" value="InterPro"/>
</dbReference>
<dbReference type="InterPro" id="IPR014001">
    <property type="entry name" value="Helicase_ATP-bd"/>
</dbReference>
<organism evidence="18 19">
    <name type="scientific">Smittium culicis</name>
    <dbReference type="NCBI Taxonomy" id="133412"/>
    <lineage>
        <taxon>Eukaryota</taxon>
        <taxon>Fungi</taxon>
        <taxon>Fungi incertae sedis</taxon>
        <taxon>Zoopagomycota</taxon>
        <taxon>Kickxellomycotina</taxon>
        <taxon>Harpellomycetes</taxon>
        <taxon>Harpellales</taxon>
        <taxon>Legeriomycetaceae</taxon>
        <taxon>Smittium</taxon>
    </lineage>
</organism>
<accession>A0A1R1YBV3</accession>
<dbReference type="Pfam" id="PF25430">
    <property type="entry name" value="DDX23"/>
    <property type="match status" value="1"/>
</dbReference>
<dbReference type="Gene3D" id="3.40.50.300">
    <property type="entry name" value="P-loop containing nucleotide triphosphate hydrolases"/>
    <property type="match status" value="2"/>
</dbReference>
<feature type="compositionally biased region" description="Basic and acidic residues" evidence="14">
    <location>
        <begin position="25"/>
        <end position="71"/>
    </location>
</feature>
<dbReference type="GO" id="GO:0005524">
    <property type="term" value="F:ATP binding"/>
    <property type="evidence" value="ECO:0007669"/>
    <property type="project" value="UniProtKB-KW"/>
</dbReference>
<keyword evidence="3" id="KW-0507">mRNA processing</keyword>
<dbReference type="Pfam" id="PF00271">
    <property type="entry name" value="Helicase_C"/>
    <property type="match status" value="1"/>
</dbReference>
<sequence length="856" mass="98977">MSNKSKRDPIHENHSNNHLTNDEESSNRFDEKGEARNDGEINRDTKTDDKYSSYKSDRKREYDSRSYKYDDANNGDNYRSSKSHRDRYREMNPKYRDDRNYKSRESRNYSRSPSRDRRRSNRRSDRSKSRERNKDRNKDRPLENTNQGSKNTDEDKNIAPEVEPPKRKLVPISVEDLIMQKKNSEEQLKPVFLSKEERQRLAIEKRKNMVEKQKLVQKAELEQTQKILKIFESGNKQNSRSDYSRSKSRYRRRSSSRSASPTISREESRKLDMEKRSKEMEMKAIRERYIGGEKIKRKVRKMNDKNFVFDWDAKEDTSQDYNSIYNSRHEPQFFGRGHIAGFDVKEQMAKKSRFYSQLLSERRTKEEISRAKELENIIRKKEAKTKWDDRHWSEKPLAEMKERDWRIFKEDFNISCKGGSIPNPIRSWDETDLPKDIKSVIKKVGYDKPTPIQRQAIPIGLQNRDIIGVAETGSGKTASFLIPMLVYIIGLPKINETNMQDGPYAIILAPTRELALQIEQETLKFSKLLNFTCVSIVGGHSIDEQAFALRNGAEIIIATPGRLKDCIDRRIIVLNQTTYIVMDEADRMIDMGFEEDVNFILDALPSTHLKPDSQDAEDASKMLQSQSGSSLRYRQTTMFSATMPPLVERLARKYLRRPAIVTIGTAGQAVDTVLQKVEFIASIERKRLRLVELLSEDYNPPVIIFVNLKKTADSLSKLLSSDGHISVVLHGGKSQEQREAALAKLKSGDADLLIATDVAGRGIDVKDVSLVINFDMAKSIEDYTHRIGRTGRAGKQGVAISFLTNEDSDVFYDLRKMIEKSSISKCPMELIQHEASQAPPGVIRTKRRYEETLYKE</sequence>
<proteinExistence type="inferred from homology"/>
<dbReference type="OrthoDB" id="196131at2759"/>
<evidence type="ECO:0000256" key="7">
    <source>
        <dbReference type="ARBA" id="ARBA00022840"/>
    </source>
</evidence>
<evidence type="ECO:0000256" key="1">
    <source>
        <dbReference type="ARBA" id="ARBA00004123"/>
    </source>
</evidence>
<dbReference type="InterPro" id="IPR014014">
    <property type="entry name" value="RNA_helicase_DEAD_Q_motif"/>
</dbReference>
<feature type="short sequence motif" description="Q motif" evidence="13">
    <location>
        <begin position="426"/>
        <end position="454"/>
    </location>
</feature>
<feature type="compositionally biased region" description="Basic residues" evidence="14">
    <location>
        <begin position="246"/>
        <end position="255"/>
    </location>
</feature>
<dbReference type="PROSITE" id="PS51192">
    <property type="entry name" value="HELICASE_ATP_BIND_1"/>
    <property type="match status" value="1"/>
</dbReference>
<evidence type="ECO:0000256" key="4">
    <source>
        <dbReference type="ARBA" id="ARBA00022741"/>
    </source>
</evidence>
<evidence type="ECO:0000313" key="18">
    <source>
        <dbReference type="EMBL" id="OMJ24417.1"/>
    </source>
</evidence>
<feature type="compositionally biased region" description="Basic and acidic residues" evidence="14">
    <location>
        <begin position="122"/>
        <end position="142"/>
    </location>
</feature>
<feature type="domain" description="Helicase ATP-binding" evidence="15">
    <location>
        <begin position="457"/>
        <end position="661"/>
    </location>
</feature>
<comment type="caution">
    <text evidence="18">The sequence shown here is derived from an EMBL/GenBank/DDBJ whole genome shotgun (WGS) entry which is preliminary data.</text>
</comment>
<evidence type="ECO:0000256" key="12">
    <source>
        <dbReference type="ARBA" id="ARBA00047984"/>
    </source>
</evidence>
<dbReference type="GO" id="GO:0005634">
    <property type="term" value="C:nucleus"/>
    <property type="evidence" value="ECO:0007669"/>
    <property type="project" value="UniProtKB-SubCell"/>
</dbReference>
<evidence type="ECO:0000256" key="8">
    <source>
        <dbReference type="ARBA" id="ARBA00023187"/>
    </source>
</evidence>
<evidence type="ECO:0000256" key="5">
    <source>
        <dbReference type="ARBA" id="ARBA00022801"/>
    </source>
</evidence>
<evidence type="ECO:0000256" key="6">
    <source>
        <dbReference type="ARBA" id="ARBA00022806"/>
    </source>
</evidence>
<dbReference type="GO" id="GO:0008380">
    <property type="term" value="P:RNA splicing"/>
    <property type="evidence" value="ECO:0007669"/>
    <property type="project" value="UniProtKB-KW"/>
</dbReference>
<dbReference type="InterPro" id="IPR011545">
    <property type="entry name" value="DEAD/DEAH_box_helicase_dom"/>
</dbReference>
<dbReference type="GO" id="GO:0006397">
    <property type="term" value="P:mRNA processing"/>
    <property type="evidence" value="ECO:0007669"/>
    <property type="project" value="UniProtKB-KW"/>
</dbReference>